<evidence type="ECO:0000256" key="18">
    <source>
        <dbReference type="ARBA" id="ARBA00048914"/>
    </source>
</evidence>
<name>A0A101JHP7_CHLLI</name>
<keyword evidence="11 19" id="KW-0521">NADP</keyword>
<protein>
    <recommendedName>
        <fullName evidence="6 19">UDP-N-acetylenolpyruvoylglucosamine reductase</fullName>
        <ecNumber evidence="5 19">1.3.1.98</ecNumber>
    </recommendedName>
    <alternativeName>
        <fullName evidence="17 19">UDP-N-acetylmuramate dehydrogenase</fullName>
    </alternativeName>
</protein>
<organism evidence="21 22">
    <name type="scientific">Chlorobium limicola</name>
    <dbReference type="NCBI Taxonomy" id="1092"/>
    <lineage>
        <taxon>Bacteria</taxon>
        <taxon>Pseudomonadati</taxon>
        <taxon>Chlorobiota</taxon>
        <taxon>Chlorobiia</taxon>
        <taxon>Chlorobiales</taxon>
        <taxon>Chlorobiaceae</taxon>
        <taxon>Chlorobium/Pelodictyon group</taxon>
        <taxon>Chlorobium</taxon>
    </lineage>
</organism>
<dbReference type="InterPro" id="IPR016169">
    <property type="entry name" value="FAD-bd_PCMH_sub2"/>
</dbReference>
<dbReference type="GO" id="GO:0008360">
    <property type="term" value="P:regulation of cell shape"/>
    <property type="evidence" value="ECO:0007669"/>
    <property type="project" value="UniProtKB-KW"/>
</dbReference>
<keyword evidence="10 19" id="KW-0274">FAD</keyword>
<evidence type="ECO:0000256" key="8">
    <source>
        <dbReference type="ARBA" id="ARBA00022618"/>
    </source>
</evidence>
<dbReference type="Gene3D" id="3.30.465.10">
    <property type="match status" value="1"/>
</dbReference>
<dbReference type="InterPro" id="IPR036318">
    <property type="entry name" value="FAD-bd_PCMH-like_sf"/>
</dbReference>
<evidence type="ECO:0000256" key="4">
    <source>
        <dbReference type="ARBA" id="ARBA00004752"/>
    </source>
</evidence>
<dbReference type="NCBIfam" id="TIGR00179">
    <property type="entry name" value="murB"/>
    <property type="match status" value="1"/>
</dbReference>
<dbReference type="UniPathway" id="UPA00219"/>
<dbReference type="GO" id="GO:0008762">
    <property type="term" value="F:UDP-N-acetylmuramate dehydrogenase activity"/>
    <property type="evidence" value="ECO:0007669"/>
    <property type="project" value="UniProtKB-UniRule"/>
</dbReference>
<feature type="active site" description="Proton donor" evidence="19">
    <location>
        <position position="219"/>
    </location>
</feature>
<dbReference type="InterPro" id="IPR006094">
    <property type="entry name" value="Oxid_FAD_bind_N"/>
</dbReference>
<keyword evidence="14 19" id="KW-0560">Oxidoreductase</keyword>
<dbReference type="GO" id="GO:0005829">
    <property type="term" value="C:cytosol"/>
    <property type="evidence" value="ECO:0007669"/>
    <property type="project" value="TreeGrafter"/>
</dbReference>
<evidence type="ECO:0000256" key="11">
    <source>
        <dbReference type="ARBA" id="ARBA00022857"/>
    </source>
</evidence>
<evidence type="ECO:0000256" key="1">
    <source>
        <dbReference type="ARBA" id="ARBA00001974"/>
    </source>
</evidence>
<reference evidence="21 22" key="1">
    <citation type="submission" date="2015-10" db="EMBL/GenBank/DDBJ databases">
        <title>Draft Genome Sequence of Chlorobium limicola strain Frasassi Growing under Artificial Lighting in the Frasassi Cave System.</title>
        <authorList>
            <person name="Mansor M."/>
            <person name="Macalady J."/>
        </authorList>
    </citation>
    <scope>NUCLEOTIDE SEQUENCE [LARGE SCALE GENOMIC DNA]</scope>
    <source>
        <strain evidence="21 22">Frasassi</strain>
    </source>
</reference>
<dbReference type="EMBL" id="LMBR01000150">
    <property type="protein sequence ID" value="KUL27002.1"/>
    <property type="molecule type" value="Genomic_DNA"/>
</dbReference>
<dbReference type="InterPro" id="IPR003170">
    <property type="entry name" value="MurB"/>
</dbReference>
<evidence type="ECO:0000313" key="22">
    <source>
        <dbReference type="Proteomes" id="UP000053937"/>
    </source>
</evidence>
<gene>
    <name evidence="19" type="primary">murB</name>
    <name evidence="21" type="ORF">ASB62_06295</name>
</gene>
<keyword evidence="13 19" id="KW-0573">Peptidoglycan synthesis</keyword>
<dbReference type="AlphaFoldDB" id="A0A101JHP7"/>
<dbReference type="Proteomes" id="UP000053937">
    <property type="component" value="Unassembled WGS sequence"/>
</dbReference>
<proteinExistence type="inferred from homology"/>
<dbReference type="PANTHER" id="PTHR21071:SF4">
    <property type="entry name" value="UDP-N-ACETYLENOLPYRUVOYLGLUCOSAMINE REDUCTASE"/>
    <property type="match status" value="1"/>
</dbReference>
<comment type="function">
    <text evidence="2 19">Cell wall formation.</text>
</comment>
<dbReference type="Gene3D" id="2.60.40.1190">
    <property type="match status" value="1"/>
</dbReference>
<feature type="domain" description="FAD-binding PCMH-type" evidence="20">
    <location>
        <begin position="23"/>
        <end position="189"/>
    </location>
</feature>
<evidence type="ECO:0000256" key="7">
    <source>
        <dbReference type="ARBA" id="ARBA00022490"/>
    </source>
</evidence>
<keyword evidence="16 19" id="KW-0961">Cell wall biogenesis/degradation</keyword>
<evidence type="ECO:0000256" key="12">
    <source>
        <dbReference type="ARBA" id="ARBA00022960"/>
    </source>
</evidence>
<evidence type="ECO:0000256" key="6">
    <source>
        <dbReference type="ARBA" id="ARBA00015188"/>
    </source>
</evidence>
<dbReference type="InterPro" id="IPR036635">
    <property type="entry name" value="MurB_C_sf"/>
</dbReference>
<keyword evidence="22" id="KW-1185">Reference proteome</keyword>
<evidence type="ECO:0000256" key="10">
    <source>
        <dbReference type="ARBA" id="ARBA00022827"/>
    </source>
</evidence>
<dbReference type="Gene3D" id="3.90.78.10">
    <property type="entry name" value="UDP-N-acetylenolpyruvoylglucosamine reductase, C-terminal domain"/>
    <property type="match status" value="1"/>
</dbReference>
<comment type="subcellular location">
    <subcellularLocation>
        <location evidence="3 19">Cytoplasm</location>
    </subcellularLocation>
</comment>
<dbReference type="Gene3D" id="3.30.43.10">
    <property type="entry name" value="Uridine Diphospho-n-acetylenolpyruvylglucosamine Reductase, domain 2"/>
    <property type="match status" value="1"/>
</dbReference>
<keyword evidence="15 19" id="KW-0131">Cell cycle</keyword>
<evidence type="ECO:0000256" key="3">
    <source>
        <dbReference type="ARBA" id="ARBA00004496"/>
    </source>
</evidence>
<dbReference type="GO" id="GO:0071949">
    <property type="term" value="F:FAD binding"/>
    <property type="evidence" value="ECO:0007669"/>
    <property type="project" value="InterPro"/>
</dbReference>
<dbReference type="SUPFAM" id="SSF56194">
    <property type="entry name" value="Uridine diphospho-N-Acetylenolpyruvylglucosamine reductase, MurB, C-terminal domain"/>
    <property type="match status" value="1"/>
</dbReference>
<dbReference type="EC" id="1.3.1.98" evidence="5 19"/>
<dbReference type="GO" id="GO:0071555">
    <property type="term" value="P:cell wall organization"/>
    <property type="evidence" value="ECO:0007669"/>
    <property type="project" value="UniProtKB-KW"/>
</dbReference>
<accession>A0A101JHP7</accession>
<dbReference type="PROSITE" id="PS51387">
    <property type="entry name" value="FAD_PCMH"/>
    <property type="match status" value="1"/>
</dbReference>
<dbReference type="HAMAP" id="MF_00037">
    <property type="entry name" value="MurB"/>
    <property type="match status" value="1"/>
</dbReference>
<dbReference type="GO" id="GO:0051301">
    <property type="term" value="P:cell division"/>
    <property type="evidence" value="ECO:0007669"/>
    <property type="project" value="UniProtKB-KW"/>
</dbReference>
<keyword evidence="9 19" id="KW-0285">Flavoprotein</keyword>
<sequence length="542" mass="60567">MQELSLPCPFERGVDLREKSYYRIGGRTQFFAMPRTLQHLGDLLLWNDDQELPLAVMGSGSNMLFSDEPFSGIVVAMEMMNRMFWVSPGELFCEAGVENTDIAAELLRCGRGGGEWLHMLPGRIGGTIRMNARCFGGEISGVTAYVVAMDMRGRLRWLTGNEVFLGYKQTSLMTSREIVVAALLRFPVSKAPEEIRTEMSRYEEERQRKHHFDFPSCGSTFKNNYEAGRPSGQIFEELGFKGQQEGGAAVSGYHANFIYNTGKASSSDVLALAGRMRRAAREKSGVELELEVECTGIFERDHLNACGVPFIPADTDNRKGWAGLLRNPGQDSSVSGSGDLFPQTLLKGYLTGYFGDNGSFPRDIAVHVEQLAPIAYAAGNPLMPFLRWTTRADSGVFSADRGTLVGGPTSGTFVDELWRFPVSELFIGHGGRGARYLEFEMRPSGDWVALRFSERRVREAGFAVLSCESWSEDVDCFADRDGFGMTFSFRLLYPFLEKNILALQCCASLGDQRYGLFPWWKTDSETPDFHQPDRFLRVRLTS</sequence>
<evidence type="ECO:0000259" key="20">
    <source>
        <dbReference type="PROSITE" id="PS51387"/>
    </source>
</evidence>
<feature type="active site" evidence="19">
    <location>
        <position position="291"/>
    </location>
</feature>
<evidence type="ECO:0000256" key="14">
    <source>
        <dbReference type="ARBA" id="ARBA00023002"/>
    </source>
</evidence>
<dbReference type="SUPFAM" id="SSF56176">
    <property type="entry name" value="FAD-binding/transporter-associated domain-like"/>
    <property type="match status" value="1"/>
</dbReference>
<comment type="caution">
    <text evidence="19">Lacks conserved residue(s) required for the propagation of feature annotation.</text>
</comment>
<dbReference type="Pfam" id="PF02873">
    <property type="entry name" value="MurB_C"/>
    <property type="match status" value="1"/>
</dbReference>
<dbReference type="Pfam" id="PF01565">
    <property type="entry name" value="FAD_binding_4"/>
    <property type="match status" value="1"/>
</dbReference>
<comment type="caution">
    <text evidence="21">The sequence shown here is derived from an EMBL/GenBank/DDBJ whole genome shotgun (WGS) entry which is preliminary data.</text>
</comment>
<dbReference type="InterPro" id="IPR016166">
    <property type="entry name" value="FAD-bd_PCMH"/>
</dbReference>
<comment type="pathway">
    <text evidence="4 19">Cell wall biogenesis; peptidoglycan biosynthesis.</text>
</comment>
<evidence type="ECO:0000256" key="5">
    <source>
        <dbReference type="ARBA" id="ARBA00012518"/>
    </source>
</evidence>
<comment type="similarity">
    <text evidence="19">Belongs to the MurB family.</text>
</comment>
<dbReference type="InterPro" id="IPR011601">
    <property type="entry name" value="MurB_C"/>
</dbReference>
<keyword evidence="12 19" id="KW-0133">Cell shape</keyword>
<evidence type="ECO:0000256" key="9">
    <source>
        <dbReference type="ARBA" id="ARBA00022630"/>
    </source>
</evidence>
<dbReference type="GO" id="GO:0009252">
    <property type="term" value="P:peptidoglycan biosynthetic process"/>
    <property type="evidence" value="ECO:0007669"/>
    <property type="project" value="UniProtKB-UniRule"/>
</dbReference>
<evidence type="ECO:0000256" key="19">
    <source>
        <dbReference type="HAMAP-Rule" id="MF_00037"/>
    </source>
</evidence>
<keyword evidence="8 19" id="KW-0132">Cell division</keyword>
<dbReference type="OrthoDB" id="9804753at2"/>
<evidence type="ECO:0000256" key="13">
    <source>
        <dbReference type="ARBA" id="ARBA00022984"/>
    </source>
</evidence>
<evidence type="ECO:0000256" key="2">
    <source>
        <dbReference type="ARBA" id="ARBA00003921"/>
    </source>
</evidence>
<dbReference type="InterPro" id="IPR016167">
    <property type="entry name" value="FAD-bd_PCMH_sub1"/>
</dbReference>
<keyword evidence="7 19" id="KW-0963">Cytoplasm</keyword>
<dbReference type="RefSeq" id="WP_059139107.1">
    <property type="nucleotide sequence ID" value="NZ_LMBR01000150.1"/>
</dbReference>
<dbReference type="CDD" id="cd09627">
    <property type="entry name" value="DOMON_murB_like"/>
    <property type="match status" value="1"/>
</dbReference>
<dbReference type="PANTHER" id="PTHR21071">
    <property type="entry name" value="UDP-N-ACETYLENOLPYRUVOYLGLUCOSAMINE REDUCTASE"/>
    <property type="match status" value="1"/>
</dbReference>
<comment type="cofactor">
    <cofactor evidence="1 19">
        <name>FAD</name>
        <dbReference type="ChEBI" id="CHEBI:57692"/>
    </cofactor>
</comment>
<evidence type="ECO:0000256" key="15">
    <source>
        <dbReference type="ARBA" id="ARBA00023306"/>
    </source>
</evidence>
<evidence type="ECO:0000256" key="17">
    <source>
        <dbReference type="ARBA" id="ARBA00031026"/>
    </source>
</evidence>
<comment type="catalytic activity">
    <reaction evidence="18 19">
        <text>UDP-N-acetyl-alpha-D-muramate + NADP(+) = UDP-N-acetyl-3-O-(1-carboxyvinyl)-alpha-D-glucosamine + NADPH + H(+)</text>
        <dbReference type="Rhea" id="RHEA:12248"/>
        <dbReference type="ChEBI" id="CHEBI:15378"/>
        <dbReference type="ChEBI" id="CHEBI:57783"/>
        <dbReference type="ChEBI" id="CHEBI:58349"/>
        <dbReference type="ChEBI" id="CHEBI:68483"/>
        <dbReference type="ChEBI" id="CHEBI:70757"/>
        <dbReference type="EC" id="1.3.1.98"/>
    </reaction>
</comment>
<evidence type="ECO:0000256" key="16">
    <source>
        <dbReference type="ARBA" id="ARBA00023316"/>
    </source>
</evidence>
<evidence type="ECO:0000313" key="21">
    <source>
        <dbReference type="EMBL" id="KUL27002.1"/>
    </source>
</evidence>